<dbReference type="PANTHER" id="PTHR44329">
    <property type="entry name" value="SERINE/THREONINE-PROTEIN KINASE TNNI3K-RELATED"/>
    <property type="match status" value="1"/>
</dbReference>
<dbReference type="GO" id="GO:0097527">
    <property type="term" value="P:necroptotic signaling pathway"/>
    <property type="evidence" value="ECO:0007669"/>
    <property type="project" value="TreeGrafter"/>
</dbReference>
<feature type="domain" description="Protein kinase" evidence="3">
    <location>
        <begin position="303"/>
        <end position="566"/>
    </location>
</feature>
<dbReference type="PANTHER" id="PTHR44329:SF298">
    <property type="entry name" value="MIXED LINEAGE KINASE DOMAIN-LIKE PROTEIN"/>
    <property type="match status" value="1"/>
</dbReference>
<keyword evidence="1" id="KW-0547">Nucleotide-binding</keyword>
<keyword evidence="2" id="KW-0067">ATP-binding</keyword>
<protein>
    <recommendedName>
        <fullName evidence="3">Protein kinase domain-containing protein</fullName>
    </recommendedName>
</protein>
<sequence>MIDSLKPQQYKLKPAMTFTENSNNEWINWIKEAITKKYFKYFEYNQFNNIEEIGSGSFVKLKLQREVDFHENIIRFFGITMDYCSKKYMLVMEYADSGTLKEYLKEHFHKLTWYNKFDLALQLAHAVSCLHDEGIVHRDLHSKNILIHQNMIKLADFGLSKRIDEAYKSRSDLFGVTPYIDPKKSHFQPYSLNEKSDIYSIGVLLWEISSGQPPFKGISYYSLIVRIPHGLREIPIPDTPIEYIDLYTECWDYEPDNRPTINQVVDTLETIKNNLINDTGNGINWIKEAVMKKTLYYYEFEDFYNIREIGSEYFGKVYCANCDNVYFVLKSLFNINDIGKIVNEIKLQQVGFHDNLIIFCGITSDQEIQNNSPKTYYLVMRYLGSITLQDYLKENFHKLTWGLKLNLALQLVLKVKDLHDKGIVHSYLNSNNVLICQNVLEFADYGLSEKFCDLQSKLSRVVPYVDPKIFSRRRNNNNQVQLYPMDQKSDVYSIGILLWEITSGRPPFCNEPYDLSLALEILLGLREDPIPNTPRDYIELYKDCWDGEPDNRPTTEQIFIKLRKILTRNTNADGLIRIPLLSEVYE</sequence>
<evidence type="ECO:0000313" key="4">
    <source>
        <dbReference type="EMBL" id="GBB93163.1"/>
    </source>
</evidence>
<reference evidence="4 5" key="1">
    <citation type="submission" date="2017-11" db="EMBL/GenBank/DDBJ databases">
        <title>The genome of Rhizophagus clarus HR1 reveals common genetic basis of auxotrophy among arbuscular mycorrhizal fungi.</title>
        <authorList>
            <person name="Kobayashi Y."/>
        </authorList>
    </citation>
    <scope>NUCLEOTIDE SEQUENCE [LARGE SCALE GENOMIC DNA]</scope>
    <source>
        <strain evidence="4 5">HR1</strain>
    </source>
</reference>
<evidence type="ECO:0000259" key="3">
    <source>
        <dbReference type="PROSITE" id="PS50011"/>
    </source>
</evidence>
<proteinExistence type="predicted"/>
<dbReference type="Pfam" id="PF07714">
    <property type="entry name" value="PK_Tyr_Ser-Thr"/>
    <property type="match status" value="2"/>
</dbReference>
<dbReference type="PROSITE" id="PS50011">
    <property type="entry name" value="PROTEIN_KINASE_DOM"/>
    <property type="match status" value="2"/>
</dbReference>
<organism evidence="4 5">
    <name type="scientific">Rhizophagus clarus</name>
    <dbReference type="NCBI Taxonomy" id="94130"/>
    <lineage>
        <taxon>Eukaryota</taxon>
        <taxon>Fungi</taxon>
        <taxon>Fungi incertae sedis</taxon>
        <taxon>Mucoromycota</taxon>
        <taxon>Glomeromycotina</taxon>
        <taxon>Glomeromycetes</taxon>
        <taxon>Glomerales</taxon>
        <taxon>Glomeraceae</taxon>
        <taxon>Rhizophagus</taxon>
    </lineage>
</organism>
<name>A0A2Z6QRU3_9GLOM</name>
<dbReference type="InterPro" id="IPR001245">
    <property type="entry name" value="Ser-Thr/Tyr_kinase_cat_dom"/>
</dbReference>
<dbReference type="PRINTS" id="PR00109">
    <property type="entry name" value="TYRKINASE"/>
</dbReference>
<comment type="caution">
    <text evidence="4">The sequence shown here is derived from an EMBL/GenBank/DDBJ whole genome shotgun (WGS) entry which is preliminary data.</text>
</comment>
<accession>A0A2Z6QRU3</accession>
<dbReference type="GO" id="GO:0004672">
    <property type="term" value="F:protein kinase activity"/>
    <property type="evidence" value="ECO:0007669"/>
    <property type="project" value="InterPro"/>
</dbReference>
<evidence type="ECO:0000256" key="1">
    <source>
        <dbReference type="ARBA" id="ARBA00022741"/>
    </source>
</evidence>
<dbReference type="Gene3D" id="1.10.510.10">
    <property type="entry name" value="Transferase(Phosphotransferase) domain 1"/>
    <property type="match status" value="2"/>
</dbReference>
<dbReference type="Proteomes" id="UP000247702">
    <property type="component" value="Unassembled WGS sequence"/>
</dbReference>
<dbReference type="InterPro" id="IPR011009">
    <property type="entry name" value="Kinase-like_dom_sf"/>
</dbReference>
<evidence type="ECO:0000313" key="5">
    <source>
        <dbReference type="Proteomes" id="UP000247702"/>
    </source>
</evidence>
<keyword evidence="5" id="KW-1185">Reference proteome</keyword>
<gene>
    <name evidence="4" type="ORF">RclHR1_02120015</name>
</gene>
<feature type="domain" description="Protein kinase" evidence="3">
    <location>
        <begin position="1"/>
        <end position="271"/>
    </location>
</feature>
<evidence type="ECO:0000256" key="2">
    <source>
        <dbReference type="ARBA" id="ARBA00022840"/>
    </source>
</evidence>
<dbReference type="SUPFAM" id="SSF56112">
    <property type="entry name" value="Protein kinase-like (PK-like)"/>
    <property type="match status" value="2"/>
</dbReference>
<dbReference type="EMBL" id="BEXD01001247">
    <property type="protein sequence ID" value="GBB93163.1"/>
    <property type="molecule type" value="Genomic_DNA"/>
</dbReference>
<dbReference type="InterPro" id="IPR000719">
    <property type="entry name" value="Prot_kinase_dom"/>
</dbReference>
<dbReference type="InterPro" id="IPR051681">
    <property type="entry name" value="Ser/Thr_Kinases-Pseudokinases"/>
</dbReference>
<dbReference type="STRING" id="94130.A0A2Z6QRU3"/>
<dbReference type="GO" id="GO:0005524">
    <property type="term" value="F:ATP binding"/>
    <property type="evidence" value="ECO:0007669"/>
    <property type="project" value="UniProtKB-KW"/>
</dbReference>
<dbReference type="AlphaFoldDB" id="A0A2Z6QRU3"/>